<sequence>MTALITMHNAVFDWLDRQSGLILPTLARFVFAAVLLIYFWKSAATKVGSGIFGIFSPSDGAYVQIFPRAMEAASYDSSQLGVFYWAVALLGTWAEFILPALIVVGLFSRLASIGMIGFVILQSATDIVGHGATDAKTLGAWFDAASGSLIMDQRTLWIMVLLVIVVKGGGPLSLDRLTGRIS</sequence>
<dbReference type="Proteomes" id="UP001255416">
    <property type="component" value="Unassembled WGS sequence"/>
</dbReference>
<name>A0ABU3VF59_9RHOB</name>
<organism evidence="2 3">
    <name type="scientific">Sedimentitalea todarodis</name>
    <dbReference type="NCBI Taxonomy" id="1631240"/>
    <lineage>
        <taxon>Bacteria</taxon>
        <taxon>Pseudomonadati</taxon>
        <taxon>Pseudomonadota</taxon>
        <taxon>Alphaproteobacteria</taxon>
        <taxon>Rhodobacterales</taxon>
        <taxon>Paracoccaceae</taxon>
        <taxon>Sedimentitalea</taxon>
    </lineage>
</organism>
<accession>A0ABU3VF59</accession>
<keyword evidence="1" id="KW-1133">Transmembrane helix</keyword>
<evidence type="ECO:0000256" key="1">
    <source>
        <dbReference type="SAM" id="Phobius"/>
    </source>
</evidence>
<keyword evidence="1" id="KW-0472">Membrane</keyword>
<feature type="transmembrane region" description="Helical" evidence="1">
    <location>
        <begin position="82"/>
        <end position="107"/>
    </location>
</feature>
<reference evidence="3" key="1">
    <citation type="submission" date="2023-05" db="EMBL/GenBank/DDBJ databases">
        <title>Sedimentitalea sp. nov. JM2-8.</title>
        <authorList>
            <person name="Huang J."/>
        </authorList>
    </citation>
    <scope>NUCLEOTIDE SEQUENCE [LARGE SCALE GENOMIC DNA]</scope>
    <source>
        <strain evidence="3">KHS03</strain>
    </source>
</reference>
<feature type="transmembrane region" description="Helical" evidence="1">
    <location>
        <begin position="21"/>
        <end position="40"/>
    </location>
</feature>
<keyword evidence="1" id="KW-0812">Transmembrane</keyword>
<dbReference type="EMBL" id="JASMWN010000010">
    <property type="protein sequence ID" value="MDU9004803.1"/>
    <property type="molecule type" value="Genomic_DNA"/>
</dbReference>
<comment type="caution">
    <text evidence="2">The sequence shown here is derived from an EMBL/GenBank/DDBJ whole genome shotgun (WGS) entry which is preliminary data.</text>
</comment>
<keyword evidence="3" id="KW-1185">Reference proteome</keyword>
<feature type="transmembrane region" description="Helical" evidence="1">
    <location>
        <begin position="156"/>
        <end position="174"/>
    </location>
</feature>
<evidence type="ECO:0000313" key="2">
    <source>
        <dbReference type="EMBL" id="MDU9004803.1"/>
    </source>
</evidence>
<gene>
    <name evidence="2" type="ORF">QO231_13190</name>
</gene>
<protein>
    <recommendedName>
        <fullName evidence="4">DoxX</fullName>
    </recommendedName>
</protein>
<evidence type="ECO:0000313" key="3">
    <source>
        <dbReference type="Proteomes" id="UP001255416"/>
    </source>
</evidence>
<evidence type="ECO:0008006" key="4">
    <source>
        <dbReference type="Google" id="ProtNLM"/>
    </source>
</evidence>
<dbReference type="RefSeq" id="WP_316777045.1">
    <property type="nucleotide sequence ID" value="NZ_JASMWN010000010.1"/>
</dbReference>
<proteinExistence type="predicted"/>